<dbReference type="PIRSF" id="PIRSF001563">
    <property type="entry name" value="Folylpolyglu_synth"/>
    <property type="match status" value="1"/>
</dbReference>
<dbReference type="PANTHER" id="PTHR11136:SF0">
    <property type="entry name" value="DIHYDROFOLATE SYNTHETASE-RELATED"/>
    <property type="match status" value="1"/>
</dbReference>
<evidence type="ECO:0000256" key="1">
    <source>
        <dbReference type="ARBA" id="ARBA00008276"/>
    </source>
</evidence>
<keyword evidence="6 10" id="KW-0067">ATP-binding</keyword>
<dbReference type="InterPro" id="IPR013221">
    <property type="entry name" value="Mur_ligase_cen"/>
</dbReference>
<dbReference type="OrthoDB" id="9809356at2"/>
<proteinExistence type="inferred from homology"/>
<dbReference type="NCBIfam" id="TIGR01499">
    <property type="entry name" value="folC"/>
    <property type="match status" value="1"/>
</dbReference>
<dbReference type="InterPro" id="IPR036615">
    <property type="entry name" value="Mur_ligase_C_dom_sf"/>
</dbReference>
<dbReference type="Pfam" id="PF08245">
    <property type="entry name" value="Mur_ligase_M"/>
    <property type="match status" value="1"/>
</dbReference>
<reference evidence="14" key="1">
    <citation type="submission" date="2018-09" db="EMBL/GenBank/DDBJ databases">
        <authorList>
            <person name="Zhu H."/>
        </authorList>
    </citation>
    <scope>NUCLEOTIDE SEQUENCE [LARGE SCALE GENOMIC DNA]</scope>
    <source>
        <strain evidence="14">K2R23-3</strain>
    </source>
</reference>
<dbReference type="GO" id="GO:0004326">
    <property type="term" value="F:tetrahydrofolylpolyglutamate synthase activity"/>
    <property type="evidence" value="ECO:0007669"/>
    <property type="project" value="UniProtKB-EC"/>
</dbReference>
<feature type="domain" description="Mur ligase central" evidence="12">
    <location>
        <begin position="46"/>
        <end position="239"/>
    </location>
</feature>
<dbReference type="Gene3D" id="3.90.190.20">
    <property type="entry name" value="Mur ligase, C-terminal domain"/>
    <property type="match status" value="1"/>
</dbReference>
<dbReference type="SUPFAM" id="SSF53623">
    <property type="entry name" value="MurD-like peptide ligases, catalytic domain"/>
    <property type="match status" value="1"/>
</dbReference>
<dbReference type="EC" id="6.3.2.17" evidence="2"/>
<dbReference type="PROSITE" id="PS01011">
    <property type="entry name" value="FOLYLPOLYGLU_SYNT_1"/>
    <property type="match status" value="1"/>
</dbReference>
<keyword evidence="3 10" id="KW-0436">Ligase</keyword>
<dbReference type="Proteomes" id="UP000265725">
    <property type="component" value="Chromosome"/>
</dbReference>
<keyword evidence="7" id="KW-0460">Magnesium</keyword>
<sequence length="407" mass="45349">MIPKFNLYKEQWQIQSSPEIKPGLTSMQEAMKVLGHPERAIKVIHVAGTNGKGSTVKMIQQLLLAHGKRVGAFFSPSFVDVHDQIQVGLNDVTEKELNEAFEEISRTNLSGKLTDFELLTCVAFLTFRHANIEVAVIETGMGGLEDSTNVVTPLVSVITSIAKDHERFLGTTLSEIATHKAGIIKSNRPVICGPLQKDAMKVVRDYARENQSDLFVFGNEVPPYHGALSLNGKHQRQNAALALFAVQLLSTSLGFSFQQEVAEQVLATIHMPLRFEKVNDRLYLDGAHNPASIEKLVETIQELGLENNVHFIVGMIQGKDASAMLRSLETVSTTFTFVSFQEERSRKPEELAELSHATYKQVIHNPFEAMTLSLQEENVTIVVGSLYLLAEIYQETIRLFKKSEKTE</sequence>
<evidence type="ECO:0000256" key="9">
    <source>
        <dbReference type="ARBA" id="ARBA00047493"/>
    </source>
</evidence>
<name>A0A385YW54_9BACL</name>
<dbReference type="InterPro" id="IPR004101">
    <property type="entry name" value="Mur_ligase_C"/>
</dbReference>
<dbReference type="AlphaFoldDB" id="A0A385YW54"/>
<comment type="similarity">
    <text evidence="1 10">Belongs to the folylpolyglutamate synthase family.</text>
</comment>
<evidence type="ECO:0000256" key="5">
    <source>
        <dbReference type="ARBA" id="ARBA00022741"/>
    </source>
</evidence>
<dbReference type="Pfam" id="PF02875">
    <property type="entry name" value="Mur_ligase_C"/>
    <property type="match status" value="1"/>
</dbReference>
<comment type="catalytic activity">
    <reaction evidence="9">
        <text>(6S)-5,6,7,8-tetrahydrofolyl-(gamma-L-Glu)(n) + L-glutamate + ATP = (6S)-5,6,7,8-tetrahydrofolyl-(gamma-L-Glu)(n+1) + ADP + phosphate + H(+)</text>
        <dbReference type="Rhea" id="RHEA:10580"/>
        <dbReference type="Rhea" id="RHEA-COMP:14738"/>
        <dbReference type="Rhea" id="RHEA-COMP:14740"/>
        <dbReference type="ChEBI" id="CHEBI:15378"/>
        <dbReference type="ChEBI" id="CHEBI:29985"/>
        <dbReference type="ChEBI" id="CHEBI:30616"/>
        <dbReference type="ChEBI" id="CHEBI:43474"/>
        <dbReference type="ChEBI" id="CHEBI:141005"/>
        <dbReference type="ChEBI" id="CHEBI:456216"/>
        <dbReference type="EC" id="6.3.2.17"/>
    </reaction>
</comment>
<dbReference type="GO" id="GO:0008841">
    <property type="term" value="F:dihydrofolate synthase activity"/>
    <property type="evidence" value="ECO:0007669"/>
    <property type="project" value="TreeGrafter"/>
</dbReference>
<organism evidence="13 14">
    <name type="scientific">Paenisporosarcina cavernae</name>
    <dbReference type="NCBI Taxonomy" id="2320858"/>
    <lineage>
        <taxon>Bacteria</taxon>
        <taxon>Bacillati</taxon>
        <taxon>Bacillota</taxon>
        <taxon>Bacilli</taxon>
        <taxon>Bacillales</taxon>
        <taxon>Caryophanaceae</taxon>
        <taxon>Paenisporosarcina</taxon>
    </lineage>
</organism>
<evidence type="ECO:0000256" key="8">
    <source>
        <dbReference type="ARBA" id="ARBA00030592"/>
    </source>
</evidence>
<dbReference type="KEGG" id="paek:D3873_07600"/>
<dbReference type="PANTHER" id="PTHR11136">
    <property type="entry name" value="FOLYLPOLYGLUTAMATE SYNTHASE-RELATED"/>
    <property type="match status" value="1"/>
</dbReference>
<keyword evidence="14" id="KW-1185">Reference proteome</keyword>
<evidence type="ECO:0000259" key="11">
    <source>
        <dbReference type="Pfam" id="PF02875"/>
    </source>
</evidence>
<evidence type="ECO:0000256" key="4">
    <source>
        <dbReference type="ARBA" id="ARBA00022723"/>
    </source>
</evidence>
<dbReference type="InterPro" id="IPR001645">
    <property type="entry name" value="Folylpolyglutamate_synth"/>
</dbReference>
<evidence type="ECO:0000256" key="3">
    <source>
        <dbReference type="ARBA" id="ARBA00022598"/>
    </source>
</evidence>
<evidence type="ECO:0000313" key="13">
    <source>
        <dbReference type="EMBL" id="AYC29763.1"/>
    </source>
</evidence>
<protein>
    <recommendedName>
        <fullName evidence="2">tetrahydrofolate synthase</fullName>
        <ecNumber evidence="2">6.3.2.17</ecNumber>
    </recommendedName>
    <alternativeName>
        <fullName evidence="8">Tetrahydrofolylpolyglutamate synthase</fullName>
    </alternativeName>
</protein>
<dbReference type="GO" id="GO:0005524">
    <property type="term" value="F:ATP binding"/>
    <property type="evidence" value="ECO:0007669"/>
    <property type="project" value="UniProtKB-KW"/>
</dbReference>
<dbReference type="SUPFAM" id="SSF53244">
    <property type="entry name" value="MurD-like peptide ligases, peptide-binding domain"/>
    <property type="match status" value="1"/>
</dbReference>
<dbReference type="RefSeq" id="WP_119883501.1">
    <property type="nucleotide sequence ID" value="NZ_CP032418.1"/>
</dbReference>
<dbReference type="Gene3D" id="3.40.1190.10">
    <property type="entry name" value="Mur-like, catalytic domain"/>
    <property type="match status" value="1"/>
</dbReference>
<evidence type="ECO:0000259" key="12">
    <source>
        <dbReference type="Pfam" id="PF08245"/>
    </source>
</evidence>
<evidence type="ECO:0000313" key="14">
    <source>
        <dbReference type="Proteomes" id="UP000265725"/>
    </source>
</evidence>
<feature type="domain" description="Mur ligase C-terminal" evidence="11">
    <location>
        <begin position="274"/>
        <end position="385"/>
    </location>
</feature>
<gene>
    <name evidence="13" type="ORF">D3873_07600</name>
</gene>
<dbReference type="EMBL" id="CP032418">
    <property type="protein sequence ID" value="AYC29763.1"/>
    <property type="molecule type" value="Genomic_DNA"/>
</dbReference>
<evidence type="ECO:0000256" key="10">
    <source>
        <dbReference type="PIRNR" id="PIRNR001563"/>
    </source>
</evidence>
<dbReference type="PROSITE" id="PS01012">
    <property type="entry name" value="FOLYLPOLYGLU_SYNT_2"/>
    <property type="match status" value="1"/>
</dbReference>
<dbReference type="GO" id="GO:0005737">
    <property type="term" value="C:cytoplasm"/>
    <property type="evidence" value="ECO:0007669"/>
    <property type="project" value="TreeGrafter"/>
</dbReference>
<dbReference type="InterPro" id="IPR018109">
    <property type="entry name" value="Folylpolyglutamate_synth_CS"/>
</dbReference>
<keyword evidence="4" id="KW-0479">Metal-binding</keyword>
<evidence type="ECO:0000256" key="2">
    <source>
        <dbReference type="ARBA" id="ARBA00013025"/>
    </source>
</evidence>
<keyword evidence="5 10" id="KW-0547">Nucleotide-binding</keyword>
<evidence type="ECO:0000256" key="7">
    <source>
        <dbReference type="ARBA" id="ARBA00022842"/>
    </source>
</evidence>
<evidence type="ECO:0000256" key="6">
    <source>
        <dbReference type="ARBA" id="ARBA00022840"/>
    </source>
</evidence>
<accession>A0A385YW54</accession>
<dbReference type="GO" id="GO:0046872">
    <property type="term" value="F:metal ion binding"/>
    <property type="evidence" value="ECO:0007669"/>
    <property type="project" value="UniProtKB-KW"/>
</dbReference>
<dbReference type="InterPro" id="IPR036565">
    <property type="entry name" value="Mur-like_cat_sf"/>
</dbReference>